<organism evidence="4 5">
    <name type="scientific">Nothobranchius furzeri</name>
    <name type="common">Turquoise killifish</name>
    <dbReference type="NCBI Taxonomy" id="105023"/>
    <lineage>
        <taxon>Eukaryota</taxon>
        <taxon>Metazoa</taxon>
        <taxon>Chordata</taxon>
        <taxon>Craniata</taxon>
        <taxon>Vertebrata</taxon>
        <taxon>Euteleostomi</taxon>
        <taxon>Actinopterygii</taxon>
        <taxon>Neopterygii</taxon>
        <taxon>Teleostei</taxon>
        <taxon>Neoteleostei</taxon>
        <taxon>Acanthomorphata</taxon>
        <taxon>Ovalentaria</taxon>
        <taxon>Atherinomorphae</taxon>
        <taxon>Cyprinodontiformes</taxon>
        <taxon>Nothobranchiidae</taxon>
        <taxon>Nothobranchius</taxon>
    </lineage>
</organism>
<dbReference type="SUPFAM" id="SSF48726">
    <property type="entry name" value="Immunoglobulin"/>
    <property type="match status" value="1"/>
</dbReference>
<dbReference type="Proteomes" id="UP000694548">
    <property type="component" value="Chromosome sgr16"/>
</dbReference>
<dbReference type="Pfam" id="PF07686">
    <property type="entry name" value="V-set"/>
    <property type="match status" value="1"/>
</dbReference>
<reference evidence="4" key="3">
    <citation type="submission" date="2025-09" db="UniProtKB">
        <authorList>
            <consortium name="Ensembl"/>
        </authorList>
    </citation>
    <scope>IDENTIFICATION</scope>
</reference>
<dbReference type="InterPro" id="IPR013783">
    <property type="entry name" value="Ig-like_fold"/>
</dbReference>
<dbReference type="PROSITE" id="PS50835">
    <property type="entry name" value="IG_LIKE"/>
    <property type="match status" value="1"/>
</dbReference>
<dbReference type="GO" id="GO:0007166">
    <property type="term" value="P:cell surface receptor signaling pathway"/>
    <property type="evidence" value="ECO:0007669"/>
    <property type="project" value="TreeGrafter"/>
</dbReference>
<evidence type="ECO:0000256" key="1">
    <source>
        <dbReference type="ARBA" id="ARBA00022729"/>
    </source>
</evidence>
<evidence type="ECO:0000259" key="3">
    <source>
        <dbReference type="PROSITE" id="PS50835"/>
    </source>
</evidence>
<sequence length="117" mass="13237">NMTSLLCASNTKHVDQTPPYITKKLGESVTSEIKCSHQITNYDLILWYKQDENKALLLLGYLNLHFVTLEDDMKGKIDLTGDGRKESSLVVSDLKLNDSAVYFCAARMTQCCGLFRR</sequence>
<name>A0A8C6KXK5_NOTFU</name>
<dbReference type="PANTHER" id="PTHR23268">
    <property type="entry name" value="T-CELL RECEPTOR BETA CHAIN"/>
    <property type="match status" value="1"/>
</dbReference>
<dbReference type="Ensembl" id="ENSNFUT00015010964.1">
    <property type="protein sequence ID" value="ENSNFUP00015010437.1"/>
    <property type="gene ID" value="ENSNFUG00015005150.1"/>
</dbReference>
<keyword evidence="2" id="KW-0391">Immunity</keyword>
<dbReference type="SMART" id="SM00406">
    <property type="entry name" value="IGv"/>
    <property type="match status" value="1"/>
</dbReference>
<keyword evidence="1" id="KW-0732">Signal</keyword>
<reference evidence="4" key="2">
    <citation type="submission" date="2025-08" db="UniProtKB">
        <authorList>
            <consortium name="Ensembl"/>
        </authorList>
    </citation>
    <scope>IDENTIFICATION</scope>
</reference>
<keyword evidence="5" id="KW-1185">Reference proteome</keyword>
<dbReference type="GO" id="GO:0005886">
    <property type="term" value="C:plasma membrane"/>
    <property type="evidence" value="ECO:0007669"/>
    <property type="project" value="TreeGrafter"/>
</dbReference>
<dbReference type="PANTHER" id="PTHR23268:SF102">
    <property type="entry name" value="IMMUNOGLOBULIN V-SET DOMAIN-CONTAINING PROTEIN"/>
    <property type="match status" value="1"/>
</dbReference>
<dbReference type="GO" id="GO:0002376">
    <property type="term" value="P:immune system process"/>
    <property type="evidence" value="ECO:0007669"/>
    <property type="project" value="UniProtKB-KW"/>
</dbReference>
<dbReference type="InterPro" id="IPR036179">
    <property type="entry name" value="Ig-like_dom_sf"/>
</dbReference>
<accession>A0A8C6KXK5</accession>
<dbReference type="InterPro" id="IPR013106">
    <property type="entry name" value="Ig_V-set"/>
</dbReference>
<dbReference type="GeneTree" id="ENSGT00940000166007"/>
<dbReference type="InterPro" id="IPR007110">
    <property type="entry name" value="Ig-like_dom"/>
</dbReference>
<dbReference type="Gene3D" id="2.60.40.10">
    <property type="entry name" value="Immunoglobulins"/>
    <property type="match status" value="1"/>
</dbReference>
<evidence type="ECO:0000313" key="5">
    <source>
        <dbReference type="Proteomes" id="UP000694548"/>
    </source>
</evidence>
<dbReference type="AlphaFoldDB" id="A0A8C6KXK5"/>
<dbReference type="CDD" id="cd00099">
    <property type="entry name" value="IgV"/>
    <property type="match status" value="1"/>
</dbReference>
<reference evidence="4" key="1">
    <citation type="submission" date="2014-08" db="EMBL/GenBank/DDBJ databases">
        <authorList>
            <person name="Senf B."/>
            <person name="Petzold A."/>
            <person name="Downie B.R."/>
            <person name="Koch P."/>
            <person name="Platzer M."/>
        </authorList>
    </citation>
    <scope>NUCLEOTIDE SEQUENCE [LARGE SCALE GENOMIC DNA]</scope>
    <source>
        <strain evidence="4">GRZ</strain>
    </source>
</reference>
<dbReference type="InterPro" id="IPR050413">
    <property type="entry name" value="TCR_beta_variable"/>
</dbReference>
<protein>
    <recommendedName>
        <fullName evidence="3">Ig-like domain-containing protein</fullName>
    </recommendedName>
</protein>
<evidence type="ECO:0000256" key="2">
    <source>
        <dbReference type="ARBA" id="ARBA00022859"/>
    </source>
</evidence>
<feature type="domain" description="Ig-like" evidence="3">
    <location>
        <begin position="1"/>
        <end position="117"/>
    </location>
</feature>
<evidence type="ECO:0000313" key="4">
    <source>
        <dbReference type="Ensembl" id="ENSNFUP00015010437.1"/>
    </source>
</evidence>
<proteinExistence type="predicted"/>